<reference evidence="1 2" key="1">
    <citation type="submission" date="2019-02" db="EMBL/GenBank/DDBJ databases">
        <title>Deep-cultivation of Planctomycetes and their phenomic and genomic characterization uncovers novel biology.</title>
        <authorList>
            <person name="Wiegand S."/>
            <person name="Jogler M."/>
            <person name="Boedeker C."/>
            <person name="Pinto D."/>
            <person name="Vollmers J."/>
            <person name="Rivas-Marin E."/>
            <person name="Kohn T."/>
            <person name="Peeters S.H."/>
            <person name="Heuer A."/>
            <person name="Rast P."/>
            <person name="Oberbeckmann S."/>
            <person name="Bunk B."/>
            <person name="Jeske O."/>
            <person name="Meyerdierks A."/>
            <person name="Storesund J.E."/>
            <person name="Kallscheuer N."/>
            <person name="Luecker S."/>
            <person name="Lage O.M."/>
            <person name="Pohl T."/>
            <person name="Merkel B.J."/>
            <person name="Hornburger P."/>
            <person name="Mueller R.-W."/>
            <person name="Bruemmer F."/>
            <person name="Labrenz M."/>
            <person name="Spormann A.M."/>
            <person name="Op den Camp H."/>
            <person name="Overmann J."/>
            <person name="Amann R."/>
            <person name="Jetten M.S.M."/>
            <person name="Mascher T."/>
            <person name="Medema M.H."/>
            <person name="Devos D.P."/>
            <person name="Kaster A.-K."/>
            <person name="Ovreas L."/>
            <person name="Rohde M."/>
            <person name="Galperin M.Y."/>
            <person name="Jogler C."/>
        </authorList>
    </citation>
    <scope>NUCLEOTIDE SEQUENCE [LARGE SCALE GENOMIC DNA]</scope>
    <source>
        <strain evidence="1 2">ElP</strain>
    </source>
</reference>
<dbReference type="KEGG" id="tpla:ElP_39260"/>
<organism evidence="1 2">
    <name type="scientific">Tautonia plasticadhaerens</name>
    <dbReference type="NCBI Taxonomy" id="2527974"/>
    <lineage>
        <taxon>Bacteria</taxon>
        <taxon>Pseudomonadati</taxon>
        <taxon>Planctomycetota</taxon>
        <taxon>Planctomycetia</taxon>
        <taxon>Isosphaerales</taxon>
        <taxon>Isosphaeraceae</taxon>
        <taxon>Tautonia</taxon>
    </lineage>
</organism>
<evidence type="ECO:0000313" key="1">
    <source>
        <dbReference type="EMBL" id="QDV36016.1"/>
    </source>
</evidence>
<dbReference type="Proteomes" id="UP000317835">
    <property type="component" value="Chromosome"/>
</dbReference>
<gene>
    <name evidence="1" type="ORF">ElP_39260</name>
</gene>
<accession>A0A518H597</accession>
<keyword evidence="2" id="KW-1185">Reference proteome</keyword>
<evidence type="ECO:0000313" key="2">
    <source>
        <dbReference type="Proteomes" id="UP000317835"/>
    </source>
</evidence>
<dbReference type="AlphaFoldDB" id="A0A518H597"/>
<sequence>MAPCSAPSVDMQHAPTPLSLLAEGEEEARRYKWIMSEKAGRDLGDWAIRCWVREHWNGFLRERWLEHLQGRAFWIELDREDYGLLHRAFRNSSPLFDEIFRRIKRGDENLEILNWAIEGEISTDAVIDILEAIDINSRRIECQFALKLSQAS</sequence>
<name>A0A518H597_9BACT</name>
<dbReference type="EMBL" id="CP036426">
    <property type="protein sequence ID" value="QDV36016.1"/>
    <property type="molecule type" value="Genomic_DNA"/>
</dbReference>
<protein>
    <submittedName>
        <fullName evidence="1">Uncharacterized protein</fullName>
    </submittedName>
</protein>
<proteinExistence type="predicted"/>